<comment type="caution">
    <text evidence="1">The sequence shown here is derived from an EMBL/GenBank/DDBJ whole genome shotgun (WGS) entry which is preliminary data.</text>
</comment>
<evidence type="ECO:0000313" key="2">
    <source>
        <dbReference type="Proteomes" id="UP001516061"/>
    </source>
</evidence>
<name>A0ABX2G4W8_9BURK</name>
<evidence type="ECO:0008006" key="3">
    <source>
        <dbReference type="Google" id="ProtNLM"/>
    </source>
</evidence>
<organism evidence="1 2">
    <name type="scientific">Sphaerotilus uruguayifluvii</name>
    <dbReference type="NCBI Taxonomy" id="2735897"/>
    <lineage>
        <taxon>Bacteria</taxon>
        <taxon>Pseudomonadati</taxon>
        <taxon>Pseudomonadota</taxon>
        <taxon>Betaproteobacteria</taxon>
        <taxon>Burkholderiales</taxon>
        <taxon>Sphaerotilaceae</taxon>
        <taxon>Sphaerotilus</taxon>
    </lineage>
</organism>
<keyword evidence="2" id="KW-1185">Reference proteome</keyword>
<dbReference type="EMBL" id="JABSNM010000015">
    <property type="protein sequence ID" value="NRT57376.1"/>
    <property type="molecule type" value="Genomic_DNA"/>
</dbReference>
<protein>
    <recommendedName>
        <fullName evidence="3">Toxin CptA</fullName>
    </recommendedName>
</protein>
<gene>
    <name evidence="1" type="ORF">HNQ01_003131</name>
</gene>
<dbReference type="Proteomes" id="UP001516061">
    <property type="component" value="Unassembled WGS sequence"/>
</dbReference>
<evidence type="ECO:0000313" key="1">
    <source>
        <dbReference type="EMBL" id="NRT57376.1"/>
    </source>
</evidence>
<accession>A0ABX2G4W8</accession>
<dbReference type="RefSeq" id="WP_173806349.1">
    <property type="nucleotide sequence ID" value="NZ_JABSNM010000015.1"/>
</dbReference>
<sequence>MARSRASSPAALILRTDARAPQAVRLLLRLSLLTLAGWSLWHLHHGDTPPLLPLSATLLAWAIARLRLAPMLRDVPSGEPLRLEPAAPPADASAEALPLWQLDGRAGTLDCIADAGDWMLLRHRAATGGSRRWLALARRDQPAQWHRLRCAVHAGPPGVARASPSPLPCADR</sequence>
<reference evidence="1 2" key="1">
    <citation type="submission" date="2020-05" db="EMBL/GenBank/DDBJ databases">
        <title>Genomic Encyclopedia of Type Strains, Phase IV (KMG-V): Genome sequencing to study the core and pangenomes of soil and plant-associated prokaryotes.</title>
        <authorList>
            <person name="Whitman W."/>
        </authorList>
    </citation>
    <scope>NUCLEOTIDE SEQUENCE [LARGE SCALE GENOMIC DNA]</scope>
    <source>
        <strain evidence="1 2">C29</strain>
    </source>
</reference>
<proteinExistence type="predicted"/>